<sequence>MDYKDTVKIMIGHGLIKKQKVDFSHIEALLLRAQKDIVAAKANLKIDEEVTYNYAYLAMLRCGRSIVFMKGYRSVDGQQHKTIIELSGDVLGEEFKSIVKKFDRMRRKRNQFTYDPFIPVSKIEAENALMSAEEFVKIVLKLVQKENPQLGFNFNK</sequence>
<dbReference type="EMBL" id="BARW01009947">
    <property type="protein sequence ID" value="GAI85973.1"/>
    <property type="molecule type" value="Genomic_DNA"/>
</dbReference>
<protein>
    <recommendedName>
        <fullName evidence="2">HEPN domain-containing protein</fullName>
    </recommendedName>
</protein>
<comment type="similarity">
    <text evidence="1">Belongs to the UPF0332 family.</text>
</comment>
<dbReference type="Pfam" id="PF05168">
    <property type="entry name" value="HEPN"/>
    <property type="match status" value="1"/>
</dbReference>
<reference evidence="3" key="1">
    <citation type="journal article" date="2014" name="Front. Microbiol.">
        <title>High frequency of phylogenetically diverse reductive dehalogenase-homologous genes in deep subseafloor sedimentary metagenomes.</title>
        <authorList>
            <person name="Kawai M."/>
            <person name="Futagami T."/>
            <person name="Toyoda A."/>
            <person name="Takaki Y."/>
            <person name="Nishi S."/>
            <person name="Hori S."/>
            <person name="Arai W."/>
            <person name="Tsubouchi T."/>
            <person name="Morono Y."/>
            <person name="Uchiyama I."/>
            <person name="Ito T."/>
            <person name="Fujiyama A."/>
            <person name="Inagaki F."/>
            <person name="Takami H."/>
        </authorList>
    </citation>
    <scope>NUCLEOTIDE SEQUENCE</scope>
    <source>
        <strain evidence="3">Expedition CK06-06</strain>
    </source>
</reference>
<evidence type="ECO:0000259" key="2">
    <source>
        <dbReference type="Pfam" id="PF05168"/>
    </source>
</evidence>
<dbReference type="Gene3D" id="1.20.120.330">
    <property type="entry name" value="Nucleotidyltransferases domain 2"/>
    <property type="match status" value="1"/>
</dbReference>
<organism evidence="3">
    <name type="scientific">marine sediment metagenome</name>
    <dbReference type="NCBI Taxonomy" id="412755"/>
    <lineage>
        <taxon>unclassified sequences</taxon>
        <taxon>metagenomes</taxon>
        <taxon>ecological metagenomes</taxon>
    </lineage>
</organism>
<proteinExistence type="inferred from homology"/>
<dbReference type="InterPro" id="IPR052226">
    <property type="entry name" value="UPF0332_toxin"/>
</dbReference>
<dbReference type="AlphaFoldDB" id="X1RZC9"/>
<accession>X1RZC9</accession>
<dbReference type="PANTHER" id="PTHR36565">
    <property type="entry name" value="UPF0332 PROTEIN TM_1000"/>
    <property type="match status" value="1"/>
</dbReference>
<evidence type="ECO:0000256" key="1">
    <source>
        <dbReference type="ARBA" id="ARBA00038248"/>
    </source>
</evidence>
<dbReference type="PANTHER" id="PTHR36565:SF1">
    <property type="entry name" value="UPF0332 PROTEIN TM_1000"/>
    <property type="match status" value="1"/>
</dbReference>
<comment type="caution">
    <text evidence="3">The sequence shown here is derived from an EMBL/GenBank/DDBJ whole genome shotgun (WGS) entry which is preliminary data.</text>
</comment>
<evidence type="ECO:0000313" key="3">
    <source>
        <dbReference type="EMBL" id="GAI85973.1"/>
    </source>
</evidence>
<name>X1RZC9_9ZZZZ</name>
<gene>
    <name evidence="3" type="ORF">S12H4_19787</name>
</gene>
<feature type="domain" description="HEPN" evidence="2">
    <location>
        <begin position="27"/>
        <end position="141"/>
    </location>
</feature>
<dbReference type="InterPro" id="IPR007842">
    <property type="entry name" value="HEPN_dom"/>
</dbReference>